<evidence type="ECO:0008006" key="4">
    <source>
        <dbReference type="Google" id="ProtNLM"/>
    </source>
</evidence>
<dbReference type="EMBL" id="JACHXO010000004">
    <property type="protein sequence ID" value="MBB3195283.1"/>
    <property type="molecule type" value="Genomic_DNA"/>
</dbReference>
<evidence type="ECO:0000256" key="1">
    <source>
        <dbReference type="SAM" id="MobiDB-lite"/>
    </source>
</evidence>
<dbReference type="NCBIfam" id="NF041023">
    <property type="entry name" value="PP0621_fam"/>
    <property type="match status" value="1"/>
</dbReference>
<reference evidence="2 3" key="1">
    <citation type="submission" date="2020-08" db="EMBL/GenBank/DDBJ databases">
        <title>Genomic Encyclopedia of Type Strains, Phase III (KMG-III): the genomes of soil and plant-associated and newly described type strains.</title>
        <authorList>
            <person name="Whitman W."/>
        </authorList>
    </citation>
    <scope>NUCLEOTIDE SEQUENCE [LARGE SCALE GENOMIC DNA]</scope>
    <source>
        <strain evidence="2 3">CECT 7247</strain>
    </source>
</reference>
<gene>
    <name evidence="2" type="ORF">FHS28_002686</name>
</gene>
<proteinExistence type="predicted"/>
<feature type="compositionally biased region" description="Low complexity" evidence="1">
    <location>
        <begin position="29"/>
        <end position="43"/>
    </location>
</feature>
<dbReference type="Proteomes" id="UP000574369">
    <property type="component" value="Unassembled WGS sequence"/>
</dbReference>
<dbReference type="RefSeq" id="WP_088451201.1">
    <property type="nucleotide sequence ID" value="NZ_JACHXO010000004.1"/>
</dbReference>
<organism evidence="2 3">
    <name type="scientific">Roseateles terrae</name>
    <dbReference type="NCBI Taxonomy" id="431060"/>
    <lineage>
        <taxon>Bacteria</taxon>
        <taxon>Pseudomonadati</taxon>
        <taxon>Pseudomonadota</taxon>
        <taxon>Betaproteobacteria</taxon>
        <taxon>Burkholderiales</taxon>
        <taxon>Sphaerotilaceae</taxon>
        <taxon>Roseateles</taxon>
    </lineage>
</organism>
<name>A0ABR6GW03_9BURK</name>
<keyword evidence="3" id="KW-1185">Reference proteome</keyword>
<protein>
    <recommendedName>
        <fullName evidence="4">Pyrimidine deaminase</fullName>
    </recommendedName>
</protein>
<feature type="region of interest" description="Disordered" evidence="1">
    <location>
        <begin position="25"/>
        <end position="45"/>
    </location>
</feature>
<accession>A0ABR6GW03</accession>
<comment type="caution">
    <text evidence="2">The sequence shown here is derived from an EMBL/GenBank/DDBJ whole genome shotgun (WGS) entry which is preliminary data.</text>
</comment>
<evidence type="ECO:0000313" key="3">
    <source>
        <dbReference type="Proteomes" id="UP000574369"/>
    </source>
</evidence>
<evidence type="ECO:0000313" key="2">
    <source>
        <dbReference type="EMBL" id="MBB3195283.1"/>
    </source>
</evidence>
<sequence>MKLLFWVLVLALFFFVLGFKRGRPDRDTAAPAARPQAPTVPVAAEPPPEEMVRCAECGTHLPVSESLPGRGGHFCCADHRSRFEARSS</sequence>
<dbReference type="InterPro" id="IPR049708">
    <property type="entry name" value="PP0621-like"/>
</dbReference>